<dbReference type="EMBL" id="JACHBR010000001">
    <property type="protein sequence ID" value="MBB5629524.1"/>
    <property type="molecule type" value="Genomic_DNA"/>
</dbReference>
<proteinExistence type="predicted"/>
<evidence type="ECO:0000313" key="1">
    <source>
        <dbReference type="EMBL" id="MBB5629524.1"/>
    </source>
</evidence>
<sequence>MSKASEAIEPDPATSAAPQSLGRLLRRAAAQFGNKIFVEDGAGRAISFTEAAHRV</sequence>
<keyword evidence="2" id="KW-1185">Reference proteome</keyword>
<organism evidence="1 2">
    <name type="scientific">Sphaerisporangium krabiense</name>
    <dbReference type="NCBI Taxonomy" id="763782"/>
    <lineage>
        <taxon>Bacteria</taxon>
        <taxon>Bacillati</taxon>
        <taxon>Actinomycetota</taxon>
        <taxon>Actinomycetes</taxon>
        <taxon>Streptosporangiales</taxon>
        <taxon>Streptosporangiaceae</taxon>
        <taxon>Sphaerisporangium</taxon>
    </lineage>
</organism>
<comment type="caution">
    <text evidence="1">The sequence shown here is derived from an EMBL/GenBank/DDBJ whole genome shotgun (WGS) entry which is preliminary data.</text>
</comment>
<evidence type="ECO:0000313" key="2">
    <source>
        <dbReference type="Proteomes" id="UP000588112"/>
    </source>
</evidence>
<dbReference type="RefSeq" id="WP_184614663.1">
    <property type="nucleotide sequence ID" value="NZ_BOOS01000055.1"/>
</dbReference>
<protein>
    <submittedName>
        <fullName evidence="1">Uncharacterized protein</fullName>
    </submittedName>
</protein>
<accession>A0A7W8Z8T1</accession>
<reference evidence="1 2" key="1">
    <citation type="submission" date="2020-08" db="EMBL/GenBank/DDBJ databases">
        <title>Sequencing the genomes of 1000 actinobacteria strains.</title>
        <authorList>
            <person name="Klenk H.-P."/>
        </authorList>
    </citation>
    <scope>NUCLEOTIDE SEQUENCE [LARGE SCALE GENOMIC DNA]</scope>
    <source>
        <strain evidence="1 2">DSM 45790</strain>
    </source>
</reference>
<name>A0A7W8Z8T1_9ACTN</name>
<dbReference type="AlphaFoldDB" id="A0A7W8Z8T1"/>
<dbReference type="Proteomes" id="UP000588112">
    <property type="component" value="Unassembled WGS sequence"/>
</dbReference>
<gene>
    <name evidence="1" type="ORF">BJ981_005223</name>
</gene>